<dbReference type="Proteomes" id="UP000193077">
    <property type="component" value="Unassembled WGS sequence"/>
</dbReference>
<reference evidence="2 3" key="1">
    <citation type="submission" date="2017-03" db="EMBL/GenBank/DDBJ databases">
        <authorList>
            <person name="Afonso C.L."/>
            <person name="Miller P.J."/>
            <person name="Scott M.A."/>
            <person name="Spackman E."/>
            <person name="Goraichik I."/>
            <person name="Dimitrov K.M."/>
            <person name="Suarez D.L."/>
            <person name="Swayne D.E."/>
        </authorList>
    </citation>
    <scope>NUCLEOTIDE SEQUENCE [LARGE SCALE GENOMIC DNA]</scope>
    <source>
        <strain evidence="2 3">CECT 7639</strain>
    </source>
</reference>
<dbReference type="InterPro" id="IPR003615">
    <property type="entry name" value="HNH_nuc"/>
</dbReference>
<dbReference type="OrthoDB" id="9802640at2"/>
<dbReference type="EMBL" id="FWFO01000001">
    <property type="protein sequence ID" value="SLN41112.1"/>
    <property type="molecule type" value="Genomic_DNA"/>
</dbReference>
<gene>
    <name evidence="2" type="ORF">TRL7639_02128</name>
</gene>
<evidence type="ECO:0000313" key="3">
    <source>
        <dbReference type="Proteomes" id="UP000193077"/>
    </source>
</evidence>
<evidence type="ECO:0000259" key="1">
    <source>
        <dbReference type="Pfam" id="PF01844"/>
    </source>
</evidence>
<dbReference type="GO" id="GO:0004519">
    <property type="term" value="F:endonuclease activity"/>
    <property type="evidence" value="ECO:0007669"/>
    <property type="project" value="UniProtKB-KW"/>
</dbReference>
<keyword evidence="2" id="KW-0255">Endonuclease</keyword>
<accession>A0A1Y5SME3</accession>
<protein>
    <submittedName>
        <fullName evidence="2">HNH endonuclease</fullName>
    </submittedName>
</protein>
<dbReference type="Gene3D" id="1.10.30.50">
    <property type="match status" value="1"/>
</dbReference>
<proteinExistence type="predicted"/>
<dbReference type="InterPro" id="IPR002711">
    <property type="entry name" value="HNH"/>
</dbReference>
<organism evidence="2 3">
    <name type="scientific">Falsiruegeria litorea R37</name>
    <dbReference type="NCBI Taxonomy" id="1200284"/>
    <lineage>
        <taxon>Bacteria</taxon>
        <taxon>Pseudomonadati</taxon>
        <taxon>Pseudomonadota</taxon>
        <taxon>Alphaproteobacteria</taxon>
        <taxon>Rhodobacterales</taxon>
        <taxon>Roseobacteraceae</taxon>
        <taxon>Falsiruegeria</taxon>
    </lineage>
</organism>
<dbReference type="CDD" id="cd00085">
    <property type="entry name" value="HNHc"/>
    <property type="match status" value="1"/>
</dbReference>
<dbReference type="AlphaFoldDB" id="A0A1Y5SME3"/>
<name>A0A1Y5SME3_9RHOB</name>
<dbReference type="RefSeq" id="WP_085795639.1">
    <property type="nucleotide sequence ID" value="NZ_FWFO01000001.1"/>
</dbReference>
<feature type="domain" description="HNH" evidence="1">
    <location>
        <begin position="198"/>
        <end position="253"/>
    </location>
</feature>
<keyword evidence="2" id="KW-0540">Nuclease</keyword>
<dbReference type="GO" id="GO:0003676">
    <property type="term" value="F:nucleic acid binding"/>
    <property type="evidence" value="ECO:0007669"/>
    <property type="project" value="InterPro"/>
</dbReference>
<evidence type="ECO:0000313" key="2">
    <source>
        <dbReference type="EMBL" id="SLN41112.1"/>
    </source>
</evidence>
<sequence>MLKDHADLIASELSEGTGASVALSIVASGIRSGLDIWFQDLEKRQGPIVELRPHGLKAHRVQLRFGNFSRQILKQISEAPAEDIQLARSLVTSIRVEANVEIPGQSLECWTVDDGRFTIAATLKHETTADGGDAIVATCREVIVPLMAAMAELIGYDEIVPEDTSGELEGALSLALVRKRERNPRNRLLCLRVHGYKCFCCGIKPQLKYGPAGKVLEVHHLQPVSQLHEEKHYDPKTDLVPLCPNCHRAVHTRRPTPYSIEELMSMMDTNVH</sequence>
<keyword evidence="2" id="KW-0378">Hydrolase</keyword>
<dbReference type="Pfam" id="PF01844">
    <property type="entry name" value="HNH"/>
    <property type="match status" value="1"/>
</dbReference>
<keyword evidence="3" id="KW-1185">Reference proteome</keyword>
<dbReference type="GO" id="GO:0008270">
    <property type="term" value="F:zinc ion binding"/>
    <property type="evidence" value="ECO:0007669"/>
    <property type="project" value="InterPro"/>
</dbReference>